<feature type="compositionally biased region" description="Basic and acidic residues" evidence="1">
    <location>
        <begin position="265"/>
        <end position="278"/>
    </location>
</feature>
<accession>A0A3N4KNK1</accession>
<evidence type="ECO:0000313" key="2">
    <source>
        <dbReference type="EMBL" id="RPB07365.1"/>
    </source>
</evidence>
<dbReference type="InParanoid" id="A0A3N4KNK1"/>
<evidence type="ECO:0000256" key="1">
    <source>
        <dbReference type="SAM" id="MobiDB-lite"/>
    </source>
</evidence>
<keyword evidence="3" id="KW-1185">Reference proteome</keyword>
<dbReference type="AlphaFoldDB" id="A0A3N4KNK1"/>
<reference evidence="2 3" key="1">
    <citation type="journal article" date="2018" name="Nat. Ecol. Evol.">
        <title>Pezizomycetes genomes reveal the molecular basis of ectomycorrhizal truffle lifestyle.</title>
        <authorList>
            <person name="Murat C."/>
            <person name="Payen T."/>
            <person name="Noel B."/>
            <person name="Kuo A."/>
            <person name="Morin E."/>
            <person name="Chen J."/>
            <person name="Kohler A."/>
            <person name="Krizsan K."/>
            <person name="Balestrini R."/>
            <person name="Da Silva C."/>
            <person name="Montanini B."/>
            <person name="Hainaut M."/>
            <person name="Levati E."/>
            <person name="Barry K.W."/>
            <person name="Belfiori B."/>
            <person name="Cichocki N."/>
            <person name="Clum A."/>
            <person name="Dockter R.B."/>
            <person name="Fauchery L."/>
            <person name="Guy J."/>
            <person name="Iotti M."/>
            <person name="Le Tacon F."/>
            <person name="Lindquist E.A."/>
            <person name="Lipzen A."/>
            <person name="Malagnac F."/>
            <person name="Mello A."/>
            <person name="Molinier V."/>
            <person name="Miyauchi S."/>
            <person name="Poulain J."/>
            <person name="Riccioni C."/>
            <person name="Rubini A."/>
            <person name="Sitrit Y."/>
            <person name="Splivallo R."/>
            <person name="Traeger S."/>
            <person name="Wang M."/>
            <person name="Zifcakova L."/>
            <person name="Wipf D."/>
            <person name="Zambonelli A."/>
            <person name="Paolocci F."/>
            <person name="Nowrousian M."/>
            <person name="Ottonello S."/>
            <person name="Baldrian P."/>
            <person name="Spatafora J.W."/>
            <person name="Henrissat B."/>
            <person name="Nagy L.G."/>
            <person name="Aury J.M."/>
            <person name="Wincker P."/>
            <person name="Grigoriev I.V."/>
            <person name="Bonfante P."/>
            <person name="Martin F.M."/>
        </authorList>
    </citation>
    <scope>NUCLEOTIDE SEQUENCE [LARGE SCALE GENOMIC DNA]</scope>
    <source>
        <strain evidence="2 3">CCBAS932</strain>
    </source>
</reference>
<name>A0A3N4KNK1_9PEZI</name>
<dbReference type="Proteomes" id="UP000277580">
    <property type="component" value="Unassembled WGS sequence"/>
</dbReference>
<proteinExistence type="predicted"/>
<evidence type="ECO:0000313" key="3">
    <source>
        <dbReference type="Proteomes" id="UP000277580"/>
    </source>
</evidence>
<dbReference type="EMBL" id="ML119185">
    <property type="protein sequence ID" value="RPB07365.1"/>
    <property type="molecule type" value="Genomic_DNA"/>
</dbReference>
<organism evidence="2 3">
    <name type="scientific">Morchella conica CCBAS932</name>
    <dbReference type="NCBI Taxonomy" id="1392247"/>
    <lineage>
        <taxon>Eukaryota</taxon>
        <taxon>Fungi</taxon>
        <taxon>Dikarya</taxon>
        <taxon>Ascomycota</taxon>
        <taxon>Pezizomycotina</taxon>
        <taxon>Pezizomycetes</taxon>
        <taxon>Pezizales</taxon>
        <taxon>Morchellaceae</taxon>
        <taxon>Morchella</taxon>
    </lineage>
</organism>
<gene>
    <name evidence="2" type="ORF">P167DRAFT_415540</name>
</gene>
<feature type="region of interest" description="Disordered" evidence="1">
    <location>
        <begin position="255"/>
        <end position="299"/>
    </location>
</feature>
<protein>
    <submittedName>
        <fullName evidence="2">Uncharacterized protein</fullName>
    </submittedName>
</protein>
<sequence length="299" mass="32260">MLHNVARVVVRPPYRATTLRPGLELLREEEVDVRRSAVAGCGAGREVPEAVRIGEEEVGAGVAELRRVADDGLQDWQGGQAVRVLLRADQVDARVDAVVELDGGGAERAVVRDLEHVDSSGGHCPRIVEHRIADLALSVVGVAGVDHAEQRCRPGDHRPEHVGPAPKEGHNAGHVVEDAVLAVGVLHIGNGLHGTLVVLDAHAVTDELFMDSFCWADDIDRREFHAFHMACMFTSNPLGSADTLFENRPAPELDFIATEGTKGPQRKEQGKRERERGGRYGPCTGEETFASKSGGIRLA</sequence>